<proteinExistence type="predicted"/>
<name>A0A699ZQY7_HAELA</name>
<dbReference type="AlphaFoldDB" id="A0A699ZQY7"/>
<organism evidence="1 2">
    <name type="scientific">Haematococcus lacustris</name>
    <name type="common">Green alga</name>
    <name type="synonym">Haematococcus pluvialis</name>
    <dbReference type="NCBI Taxonomy" id="44745"/>
    <lineage>
        <taxon>Eukaryota</taxon>
        <taxon>Viridiplantae</taxon>
        <taxon>Chlorophyta</taxon>
        <taxon>core chlorophytes</taxon>
        <taxon>Chlorophyceae</taxon>
        <taxon>CS clade</taxon>
        <taxon>Chlamydomonadales</taxon>
        <taxon>Haematococcaceae</taxon>
        <taxon>Haematococcus</taxon>
    </lineage>
</organism>
<accession>A0A699ZQY7</accession>
<sequence>SGAVDQLVLDNERHILYCHTQAGVLQAFDLGPSGQDAVKKVAEVPDFYQAFDLGPSGQDAVKKVAEVPDFY</sequence>
<evidence type="ECO:0000313" key="1">
    <source>
        <dbReference type="EMBL" id="GFH23580.1"/>
    </source>
</evidence>
<gene>
    <name evidence="1" type="ORF">HaLaN_21210</name>
</gene>
<keyword evidence="2" id="KW-1185">Reference proteome</keyword>
<reference evidence="1 2" key="1">
    <citation type="submission" date="2020-02" db="EMBL/GenBank/DDBJ databases">
        <title>Draft genome sequence of Haematococcus lacustris strain NIES-144.</title>
        <authorList>
            <person name="Morimoto D."/>
            <person name="Nakagawa S."/>
            <person name="Yoshida T."/>
            <person name="Sawayama S."/>
        </authorList>
    </citation>
    <scope>NUCLEOTIDE SEQUENCE [LARGE SCALE GENOMIC DNA]</scope>
    <source>
        <strain evidence="1 2">NIES-144</strain>
    </source>
</reference>
<feature type="non-terminal residue" evidence="1">
    <location>
        <position position="1"/>
    </location>
</feature>
<evidence type="ECO:0000313" key="2">
    <source>
        <dbReference type="Proteomes" id="UP000485058"/>
    </source>
</evidence>
<feature type="non-terminal residue" evidence="1">
    <location>
        <position position="71"/>
    </location>
</feature>
<dbReference type="Proteomes" id="UP000485058">
    <property type="component" value="Unassembled WGS sequence"/>
</dbReference>
<protein>
    <submittedName>
        <fullName evidence="1">Nucleoporin_N domain-containing protein</fullName>
    </submittedName>
</protein>
<comment type="caution">
    <text evidence="1">The sequence shown here is derived from an EMBL/GenBank/DDBJ whole genome shotgun (WGS) entry which is preliminary data.</text>
</comment>
<dbReference type="EMBL" id="BLLF01002305">
    <property type="protein sequence ID" value="GFH23580.1"/>
    <property type="molecule type" value="Genomic_DNA"/>
</dbReference>